<dbReference type="Pfam" id="PF19529">
    <property type="entry name" value="DUF6057"/>
    <property type="match status" value="1"/>
</dbReference>
<feature type="transmembrane region" description="Helical" evidence="1">
    <location>
        <begin position="125"/>
        <end position="142"/>
    </location>
</feature>
<evidence type="ECO:0000313" key="3">
    <source>
        <dbReference type="Proteomes" id="UP000190852"/>
    </source>
</evidence>
<dbReference type="Proteomes" id="UP000190852">
    <property type="component" value="Unassembled WGS sequence"/>
</dbReference>
<feature type="transmembrane region" description="Helical" evidence="1">
    <location>
        <begin position="257"/>
        <end position="276"/>
    </location>
</feature>
<keyword evidence="1" id="KW-1133">Transmembrane helix</keyword>
<dbReference type="AlphaFoldDB" id="A0A1T5DEQ8"/>
<reference evidence="3" key="1">
    <citation type="submission" date="2017-02" db="EMBL/GenBank/DDBJ databases">
        <authorList>
            <person name="Varghese N."/>
            <person name="Submissions S."/>
        </authorList>
    </citation>
    <scope>NUCLEOTIDE SEQUENCE [LARGE SCALE GENOMIC DNA]</scope>
    <source>
        <strain evidence="3">DSM 24967</strain>
    </source>
</reference>
<evidence type="ECO:0008006" key="4">
    <source>
        <dbReference type="Google" id="ProtNLM"/>
    </source>
</evidence>
<evidence type="ECO:0000313" key="2">
    <source>
        <dbReference type="EMBL" id="SKB70189.1"/>
    </source>
</evidence>
<feature type="transmembrane region" description="Helical" evidence="1">
    <location>
        <begin position="7"/>
        <end position="30"/>
    </location>
</feature>
<feature type="transmembrane region" description="Helical" evidence="1">
    <location>
        <begin position="97"/>
        <end position="118"/>
    </location>
</feature>
<keyword evidence="1" id="KW-0812">Transmembrane</keyword>
<name>A0A1T5DEQ8_9BACT</name>
<dbReference type="EMBL" id="FUYQ01000018">
    <property type="protein sequence ID" value="SKB70189.1"/>
    <property type="molecule type" value="Genomic_DNA"/>
</dbReference>
<proteinExistence type="predicted"/>
<feature type="transmembrane region" description="Helical" evidence="1">
    <location>
        <begin position="226"/>
        <end position="245"/>
    </location>
</feature>
<evidence type="ECO:0000256" key="1">
    <source>
        <dbReference type="SAM" id="Phobius"/>
    </source>
</evidence>
<keyword evidence="3" id="KW-1185">Reference proteome</keyword>
<protein>
    <recommendedName>
        <fullName evidence="4">Transmembrane protein</fullName>
    </recommendedName>
</protein>
<sequence>MKHLISFRWPLVAVCLFVFLQLCCSYHFYYIEQNQLFLFTTDYFLSALKVPGGLTVYMAEWITQFFMLPYAGPLVVSILLTCTGMLCEALFKRLNAGKYGFVCSLFPLVSLLLAHFNFNYYTQGTVAYLFMLGALYLTLRIADATKRLIAATLVAVGLFLLSGSVAVLYALCLFMITILNRTKRWYLFALPVAVTFVLALVSVRFACFGHYRFALLPDAYYHPQSLPVASIYISWWILPFLLLAIKLVSSKQQGRTMWLKQGVLAAVLVGFTYWGIQSYGDFKSAKLKELDFYARTQQWPKIIEACKGKVTNLLYMNYLNMALAREGMLGDQMFAFDQREPRSLMVNWNKTAEVSALLSDVYFAIGDIASAQEMAFEGNVAVHGYGSPRMLMRLVQTNLIYGAYPVAEKYISLLEHTFFYDKWAASHRKFLGNDALIEQDPLLGSMRRCLPDTSRLVALNGALADLETVAVANPQHKAAFQYLAGVCLLSKDLAKFKELIDKYHGTPVLPSLPVPYQEAVIAFAERDTAYWRTRGVTQEVVRRFSDYKRQVVANRNYPNAGDLLAGSYGKTYWYFYMFK</sequence>
<keyword evidence="1" id="KW-0472">Membrane</keyword>
<feature type="transmembrane region" description="Helical" evidence="1">
    <location>
        <begin position="148"/>
        <end position="178"/>
    </location>
</feature>
<accession>A0A1T5DEQ8</accession>
<gene>
    <name evidence="2" type="ORF">SAMN05660349_02421</name>
</gene>
<dbReference type="InterPro" id="IPR045692">
    <property type="entry name" value="DUF6057"/>
</dbReference>
<feature type="transmembrane region" description="Helical" evidence="1">
    <location>
        <begin position="70"/>
        <end position="91"/>
    </location>
</feature>
<feature type="transmembrane region" description="Helical" evidence="1">
    <location>
        <begin position="36"/>
        <end position="58"/>
    </location>
</feature>
<dbReference type="RefSeq" id="WP_079683877.1">
    <property type="nucleotide sequence ID" value="NZ_FUYQ01000018.1"/>
</dbReference>
<organism evidence="2 3">
    <name type="scientific">Parabacteroides chartae</name>
    <dbReference type="NCBI Taxonomy" id="1037355"/>
    <lineage>
        <taxon>Bacteria</taxon>
        <taxon>Pseudomonadati</taxon>
        <taxon>Bacteroidota</taxon>
        <taxon>Bacteroidia</taxon>
        <taxon>Bacteroidales</taxon>
        <taxon>Tannerellaceae</taxon>
        <taxon>Parabacteroides</taxon>
    </lineage>
</organism>
<feature type="transmembrane region" description="Helical" evidence="1">
    <location>
        <begin position="185"/>
        <end position="206"/>
    </location>
</feature>